<dbReference type="STRING" id="203275.BFO_2956"/>
<feature type="region of interest" description="Disordered" evidence="1">
    <location>
        <begin position="1"/>
        <end position="46"/>
    </location>
</feature>
<name>G8UPC1_TANFA</name>
<dbReference type="AlphaFoldDB" id="G8UPC1"/>
<organism evidence="2 3">
    <name type="scientific">Tannerella forsythia (strain ATCC 43037 / JCM 10827 / CCUG 21028 A / KCTC 5666 / FDC 338)</name>
    <name type="common">Bacteroides forsythus</name>
    <dbReference type="NCBI Taxonomy" id="203275"/>
    <lineage>
        <taxon>Bacteria</taxon>
        <taxon>Pseudomonadati</taxon>
        <taxon>Bacteroidota</taxon>
        <taxon>Bacteroidia</taxon>
        <taxon>Bacteroidales</taxon>
        <taxon>Tannerellaceae</taxon>
        <taxon>Tannerella</taxon>
    </lineage>
</organism>
<sequence>MIYQKQFAGDKSSHRFDEKQRYPSSHENRKAGKANTLNGLPSLPVS</sequence>
<dbReference type="EMBL" id="CP003191">
    <property type="protein sequence ID" value="AEW21429.1"/>
    <property type="molecule type" value="Genomic_DNA"/>
</dbReference>
<accession>G8UPC1</accession>
<dbReference type="HOGENOM" id="CLU_3190034_0_0_10"/>
<evidence type="ECO:0000313" key="2">
    <source>
        <dbReference type="EMBL" id="AEW21429.1"/>
    </source>
</evidence>
<protein>
    <submittedName>
        <fullName evidence="2">Uncharacterized protein</fullName>
    </submittedName>
</protein>
<proteinExistence type="predicted"/>
<dbReference type="KEGG" id="tfo:BFO_2956"/>
<reference evidence="3" key="1">
    <citation type="submission" date="2011-12" db="EMBL/GenBank/DDBJ databases">
        <title>Complete sequence of Tannerella forsythia ATCC 43037.</title>
        <authorList>
            <person name="Dewhirst F."/>
            <person name="Tanner A."/>
            <person name="Izard J."/>
            <person name="Brinkac L."/>
            <person name="Durkin A.S."/>
            <person name="Hostetler J."/>
            <person name="Shetty J."/>
            <person name="Torralba M."/>
            <person name="Gill S."/>
            <person name="Nelson K."/>
        </authorList>
    </citation>
    <scope>NUCLEOTIDE SEQUENCE [LARGE SCALE GENOMIC DNA]</scope>
    <source>
        <strain evidence="3">ATCC 43037 / JCM 10827 / CCUG 33226 / KCTC 5666 / FDC 338</strain>
    </source>
</reference>
<dbReference type="Proteomes" id="UP000005436">
    <property type="component" value="Chromosome"/>
</dbReference>
<evidence type="ECO:0000256" key="1">
    <source>
        <dbReference type="SAM" id="MobiDB-lite"/>
    </source>
</evidence>
<gene>
    <name evidence="2" type="ordered locus">BFO_2956</name>
</gene>
<feature type="compositionally biased region" description="Polar residues" evidence="1">
    <location>
        <begin position="35"/>
        <end position="46"/>
    </location>
</feature>
<feature type="compositionally biased region" description="Basic and acidic residues" evidence="1">
    <location>
        <begin position="11"/>
        <end position="30"/>
    </location>
</feature>
<keyword evidence="3" id="KW-1185">Reference proteome</keyword>
<evidence type="ECO:0000313" key="3">
    <source>
        <dbReference type="Proteomes" id="UP000005436"/>
    </source>
</evidence>